<organism evidence="1 2">
    <name type="scientific">Brachionus plicatilis</name>
    <name type="common">Marine rotifer</name>
    <name type="synonym">Brachionus muelleri</name>
    <dbReference type="NCBI Taxonomy" id="10195"/>
    <lineage>
        <taxon>Eukaryota</taxon>
        <taxon>Metazoa</taxon>
        <taxon>Spiralia</taxon>
        <taxon>Gnathifera</taxon>
        <taxon>Rotifera</taxon>
        <taxon>Eurotatoria</taxon>
        <taxon>Monogononta</taxon>
        <taxon>Pseudotrocha</taxon>
        <taxon>Ploima</taxon>
        <taxon>Brachionidae</taxon>
        <taxon>Brachionus</taxon>
    </lineage>
</organism>
<keyword evidence="2" id="KW-1185">Reference proteome</keyword>
<dbReference type="EMBL" id="REGN01001547">
    <property type="protein sequence ID" value="RNA33960.1"/>
    <property type="molecule type" value="Genomic_DNA"/>
</dbReference>
<dbReference type="AlphaFoldDB" id="A0A3M7SEJ3"/>
<sequence>MAGLWLSDWILKEARLNNSNKFHLCLHSEIILVKTFFISSKIYGLPKKSYLIFLHFVLFFCTELQKNDFKTIFQKIIGIDKFYKIVISLPKPKNNDGLISDVLSKFLTKFRLGLDIRLNQSNFKLKD</sequence>
<reference evidence="1 2" key="1">
    <citation type="journal article" date="2018" name="Sci. Rep.">
        <title>Genomic signatures of local adaptation to the degree of environmental predictability in rotifers.</title>
        <authorList>
            <person name="Franch-Gras L."/>
            <person name="Hahn C."/>
            <person name="Garcia-Roger E.M."/>
            <person name="Carmona M.J."/>
            <person name="Serra M."/>
            <person name="Gomez A."/>
        </authorList>
    </citation>
    <scope>NUCLEOTIDE SEQUENCE [LARGE SCALE GENOMIC DNA]</scope>
    <source>
        <strain evidence="1">HYR1</strain>
    </source>
</reference>
<gene>
    <name evidence="1" type="ORF">BpHYR1_035144</name>
</gene>
<evidence type="ECO:0000313" key="1">
    <source>
        <dbReference type="EMBL" id="RNA33960.1"/>
    </source>
</evidence>
<comment type="caution">
    <text evidence="1">The sequence shown here is derived from an EMBL/GenBank/DDBJ whole genome shotgun (WGS) entry which is preliminary data.</text>
</comment>
<protein>
    <submittedName>
        <fullName evidence="1">Uncharacterized protein</fullName>
    </submittedName>
</protein>
<dbReference type="Proteomes" id="UP000276133">
    <property type="component" value="Unassembled WGS sequence"/>
</dbReference>
<proteinExistence type="predicted"/>
<evidence type="ECO:0000313" key="2">
    <source>
        <dbReference type="Proteomes" id="UP000276133"/>
    </source>
</evidence>
<name>A0A3M7SEJ3_BRAPC</name>
<accession>A0A3M7SEJ3</accession>